<sequence>MNAQPHWELYRCDAKKCKRSFDTKVSLKCHLESDHSGRVLCGEEDCNTSFKRSQDMKRHVANLHRDGKETCLHCGSRMRKDKLKGHENNCPPTLGNETNSGTMAGYDVDQVTFDTTPHQSNGTTQTTTFSYLSSHIFQGMARAAGTTGAINDSEYADSWVDPFINYETGHDGTSSNSFSAF</sequence>
<protein>
    <recommendedName>
        <fullName evidence="2">C2H2-type domain-containing protein</fullName>
    </recommendedName>
</protein>
<dbReference type="Gene3D" id="3.30.160.60">
    <property type="entry name" value="Classic Zinc Finger"/>
    <property type="match status" value="1"/>
</dbReference>
<dbReference type="SMART" id="SM00355">
    <property type="entry name" value="ZnF_C2H2"/>
    <property type="match status" value="2"/>
</dbReference>
<dbReference type="PROSITE" id="PS50157">
    <property type="entry name" value="ZINC_FINGER_C2H2_2"/>
    <property type="match status" value="2"/>
</dbReference>
<dbReference type="Proteomes" id="UP000566819">
    <property type="component" value="Unassembled WGS sequence"/>
</dbReference>
<keyword evidence="4" id="KW-1185">Reference proteome</keyword>
<keyword evidence="1" id="KW-0863">Zinc-finger</keyword>
<comment type="caution">
    <text evidence="3">The sequence shown here is derived from an EMBL/GenBank/DDBJ whole genome shotgun (WGS) entry which is preliminary data.</text>
</comment>
<dbReference type="OrthoDB" id="9947289at2759"/>
<evidence type="ECO:0000256" key="1">
    <source>
        <dbReference type="PROSITE-ProRule" id="PRU00042"/>
    </source>
</evidence>
<dbReference type="EMBL" id="JAAMPI010001882">
    <property type="protein sequence ID" value="KAF4621964.1"/>
    <property type="molecule type" value="Genomic_DNA"/>
</dbReference>
<accession>A0A8H4R226</accession>
<evidence type="ECO:0000259" key="2">
    <source>
        <dbReference type="PROSITE" id="PS50157"/>
    </source>
</evidence>
<keyword evidence="1" id="KW-0479">Metal-binding</keyword>
<dbReference type="InterPro" id="IPR013087">
    <property type="entry name" value="Znf_C2H2_type"/>
</dbReference>
<feature type="domain" description="C2H2-type" evidence="2">
    <location>
        <begin position="39"/>
        <end position="69"/>
    </location>
</feature>
<dbReference type="AlphaFoldDB" id="A0A8H4R226"/>
<evidence type="ECO:0000313" key="3">
    <source>
        <dbReference type="EMBL" id="KAF4621964.1"/>
    </source>
</evidence>
<dbReference type="PROSITE" id="PS00028">
    <property type="entry name" value="ZINC_FINGER_C2H2_1"/>
    <property type="match status" value="2"/>
</dbReference>
<evidence type="ECO:0000313" key="4">
    <source>
        <dbReference type="Proteomes" id="UP000566819"/>
    </source>
</evidence>
<gene>
    <name evidence="3" type="ORF">G7Y89_g14380</name>
</gene>
<keyword evidence="1" id="KW-0862">Zinc</keyword>
<dbReference type="GO" id="GO:0008270">
    <property type="term" value="F:zinc ion binding"/>
    <property type="evidence" value="ECO:0007669"/>
    <property type="project" value="UniProtKB-KW"/>
</dbReference>
<proteinExistence type="predicted"/>
<reference evidence="3 4" key="1">
    <citation type="submission" date="2020-03" db="EMBL/GenBank/DDBJ databases">
        <title>Draft Genome Sequence of Cudoniella acicularis.</title>
        <authorList>
            <person name="Buettner E."/>
            <person name="Kellner H."/>
        </authorList>
    </citation>
    <scope>NUCLEOTIDE SEQUENCE [LARGE SCALE GENOMIC DNA]</scope>
    <source>
        <strain evidence="3 4">DSM 108380</strain>
    </source>
</reference>
<organism evidence="3 4">
    <name type="scientific">Cudoniella acicularis</name>
    <dbReference type="NCBI Taxonomy" id="354080"/>
    <lineage>
        <taxon>Eukaryota</taxon>
        <taxon>Fungi</taxon>
        <taxon>Dikarya</taxon>
        <taxon>Ascomycota</taxon>
        <taxon>Pezizomycotina</taxon>
        <taxon>Leotiomycetes</taxon>
        <taxon>Helotiales</taxon>
        <taxon>Tricladiaceae</taxon>
        <taxon>Cudoniella</taxon>
    </lineage>
</organism>
<feature type="domain" description="C2H2-type" evidence="2">
    <location>
        <begin position="10"/>
        <end position="40"/>
    </location>
</feature>
<name>A0A8H4R226_9HELO</name>